<evidence type="ECO:0000313" key="2">
    <source>
        <dbReference type="Proteomes" id="UP000295497"/>
    </source>
</evidence>
<dbReference type="RefSeq" id="WP_129575069.1">
    <property type="nucleotide sequence ID" value="NZ_CP012672.1"/>
</dbReference>
<name>A0A4P2QMC7_SORCE</name>
<organism evidence="1 2">
    <name type="scientific">Sorangium cellulosum</name>
    <name type="common">Polyangium cellulosum</name>
    <dbReference type="NCBI Taxonomy" id="56"/>
    <lineage>
        <taxon>Bacteria</taxon>
        <taxon>Pseudomonadati</taxon>
        <taxon>Myxococcota</taxon>
        <taxon>Polyangia</taxon>
        <taxon>Polyangiales</taxon>
        <taxon>Polyangiaceae</taxon>
        <taxon>Sorangium</taxon>
    </lineage>
</organism>
<reference evidence="1 2" key="1">
    <citation type="submission" date="2015-09" db="EMBL/GenBank/DDBJ databases">
        <title>Sorangium comparison.</title>
        <authorList>
            <person name="Zaburannyi N."/>
            <person name="Bunk B."/>
            <person name="Overmann J."/>
            <person name="Mueller R."/>
        </authorList>
    </citation>
    <scope>NUCLEOTIDE SEQUENCE [LARGE SCALE GENOMIC DNA]</scope>
    <source>
        <strain evidence="1 2">So ce836</strain>
    </source>
</reference>
<dbReference type="EMBL" id="CP012672">
    <property type="protein sequence ID" value="AUX31237.1"/>
    <property type="molecule type" value="Genomic_DNA"/>
</dbReference>
<evidence type="ECO:0000313" key="1">
    <source>
        <dbReference type="EMBL" id="AUX31237.1"/>
    </source>
</evidence>
<dbReference type="Proteomes" id="UP000295497">
    <property type="component" value="Chromosome"/>
</dbReference>
<protein>
    <submittedName>
        <fullName evidence="1">Uncharacterized protein</fullName>
    </submittedName>
</protein>
<dbReference type="AlphaFoldDB" id="A0A4P2QMC7"/>
<gene>
    <name evidence="1" type="ORF">SOCE836_033660</name>
</gene>
<accession>A0A4P2QMC7</accession>
<sequence>MHLDFYSQSRGLVGTYVLKSGAYFGRGEMAYSVPRGPTPDVAQWGVMRWSDKTGAIHDMLIPLVNTWLGWDHLNSL</sequence>
<proteinExistence type="predicted"/>